<reference evidence="1" key="1">
    <citation type="submission" date="2020-06" db="EMBL/GenBank/DDBJ databases">
        <authorList>
            <person name="Dong N."/>
        </authorList>
    </citation>
    <scope>NUCLEOTIDE SEQUENCE</scope>
    <source>
        <strain evidence="1">R1692</strain>
    </source>
</reference>
<keyword evidence="2" id="KW-1185">Reference proteome</keyword>
<proteinExistence type="predicted"/>
<evidence type="ECO:0000313" key="2">
    <source>
        <dbReference type="Proteomes" id="UP001170954"/>
    </source>
</evidence>
<name>A0ABT7NQC2_9SPHI</name>
<accession>A0ABT7NQC2</accession>
<dbReference type="RefSeq" id="WP_286651811.1">
    <property type="nucleotide sequence ID" value="NZ_JACAGK010000044.1"/>
</dbReference>
<protein>
    <submittedName>
        <fullName evidence="1">Uncharacterized protein</fullName>
    </submittedName>
</protein>
<evidence type="ECO:0000313" key="1">
    <source>
        <dbReference type="EMBL" id="MDM1049369.1"/>
    </source>
</evidence>
<reference evidence="1" key="2">
    <citation type="journal article" date="2022" name="Sci. Total Environ.">
        <title>Prevalence, transmission, and molecular epidemiology of tet(X)-positive bacteria among humans, animals, and environmental niches in China: An epidemiological, and genomic-based study.</title>
        <authorList>
            <person name="Dong N."/>
            <person name="Zeng Y."/>
            <person name="Cai C."/>
            <person name="Sun C."/>
            <person name="Lu J."/>
            <person name="Liu C."/>
            <person name="Zhou H."/>
            <person name="Sun Q."/>
            <person name="Shu L."/>
            <person name="Wang H."/>
            <person name="Wang Y."/>
            <person name="Wang S."/>
            <person name="Wu C."/>
            <person name="Chan E.W."/>
            <person name="Chen G."/>
            <person name="Shen Z."/>
            <person name="Chen S."/>
            <person name="Zhang R."/>
        </authorList>
    </citation>
    <scope>NUCLEOTIDE SEQUENCE</scope>
    <source>
        <strain evidence="1">R1692</strain>
    </source>
</reference>
<dbReference type="Proteomes" id="UP001170954">
    <property type="component" value="Unassembled WGS sequence"/>
</dbReference>
<gene>
    <name evidence="1" type="ORF">HX018_14090</name>
</gene>
<organism evidence="1 2">
    <name type="scientific">Sphingobacterium hotanense</name>
    <dbReference type="NCBI Taxonomy" id="649196"/>
    <lineage>
        <taxon>Bacteria</taxon>
        <taxon>Pseudomonadati</taxon>
        <taxon>Bacteroidota</taxon>
        <taxon>Sphingobacteriia</taxon>
        <taxon>Sphingobacteriales</taxon>
        <taxon>Sphingobacteriaceae</taxon>
        <taxon>Sphingobacterium</taxon>
    </lineage>
</organism>
<dbReference type="EMBL" id="JACAGK010000044">
    <property type="protein sequence ID" value="MDM1049369.1"/>
    <property type="molecule type" value="Genomic_DNA"/>
</dbReference>
<sequence length="148" mass="18134">MNTLQDQEDFTRYLHCKMMEWELFRLENPDRIPLFGKRVPGLDRTRHDWVSEGYVEIGCLIISEHKGVVSGTLNLNIFHSNPLWLDEVEPILHNYFDFHFTGDYVFFRYGQEEWKNGRHTRYEFYSVHPDPVADYFREKFWNYYHKFI</sequence>
<comment type="caution">
    <text evidence="1">The sequence shown here is derived from an EMBL/GenBank/DDBJ whole genome shotgun (WGS) entry which is preliminary data.</text>
</comment>